<dbReference type="GO" id="GO:0009435">
    <property type="term" value="P:NAD+ biosynthetic process"/>
    <property type="evidence" value="ECO:0007669"/>
    <property type="project" value="TreeGrafter"/>
</dbReference>
<sequence length="318" mass="35071">MCTTCLNPMGSDHEEAVTVAIEAPALEVFRIEEPKKDEEEEDDEDSEDDFDKSSEALWPLAKLQAQLEALSLERPRLQDRKLAVLLTTGAMNPPHRGHAQLLRQASERLTKAGFAVAGAWLSPSHDGYVQPKARKLGTIGLSASFRLEAAERTVGDDALLAVGRWEAMKPGRWPDYPEVAVALQRKLRGVEKAWQLQDGFKVFYACGTDHAQSRGLYRGFLTERGFGVVIVPRAGDDASLEAPERSVFVADSIDGEGASFNSTMVRSALEKHRKSVVNRTLSGGAADFMLRPSSQDYCLFQEDFKKLGIEPPHESETV</sequence>
<gene>
    <name evidence="2" type="ORF">EVOR1521_LOCUS17435</name>
</gene>
<organism evidence="2 3">
    <name type="scientific">Effrenium voratum</name>
    <dbReference type="NCBI Taxonomy" id="2562239"/>
    <lineage>
        <taxon>Eukaryota</taxon>
        <taxon>Sar</taxon>
        <taxon>Alveolata</taxon>
        <taxon>Dinophyceae</taxon>
        <taxon>Suessiales</taxon>
        <taxon>Symbiodiniaceae</taxon>
        <taxon>Effrenium</taxon>
    </lineage>
</organism>
<name>A0AA36N2P4_9DINO</name>
<dbReference type="AlphaFoldDB" id="A0AA36N2P4"/>
<evidence type="ECO:0000313" key="2">
    <source>
        <dbReference type="EMBL" id="CAJ1392306.1"/>
    </source>
</evidence>
<proteinExistence type="predicted"/>
<evidence type="ECO:0008006" key="4">
    <source>
        <dbReference type="Google" id="ProtNLM"/>
    </source>
</evidence>
<dbReference type="InterPro" id="IPR051182">
    <property type="entry name" value="Euk_NMN_adenylyltrnsfrase"/>
</dbReference>
<feature type="region of interest" description="Disordered" evidence="1">
    <location>
        <begin position="28"/>
        <end position="52"/>
    </location>
</feature>
<protein>
    <recommendedName>
        <fullName evidence="4">Cytidyltransferase-like domain-containing protein</fullName>
    </recommendedName>
</protein>
<feature type="compositionally biased region" description="Acidic residues" evidence="1">
    <location>
        <begin position="38"/>
        <end position="50"/>
    </location>
</feature>
<comment type="caution">
    <text evidence="2">The sequence shown here is derived from an EMBL/GenBank/DDBJ whole genome shotgun (WGS) entry which is preliminary data.</text>
</comment>
<dbReference type="GO" id="GO:0000309">
    <property type="term" value="F:nicotinamide-nucleotide adenylyltransferase activity"/>
    <property type="evidence" value="ECO:0007669"/>
    <property type="project" value="TreeGrafter"/>
</dbReference>
<evidence type="ECO:0000256" key="1">
    <source>
        <dbReference type="SAM" id="MobiDB-lite"/>
    </source>
</evidence>
<dbReference type="GO" id="GO:0004515">
    <property type="term" value="F:nicotinate-nucleotide adenylyltransferase activity"/>
    <property type="evidence" value="ECO:0007669"/>
    <property type="project" value="TreeGrafter"/>
</dbReference>
<keyword evidence="3" id="KW-1185">Reference proteome</keyword>
<dbReference type="SUPFAM" id="SSF52374">
    <property type="entry name" value="Nucleotidylyl transferase"/>
    <property type="match status" value="1"/>
</dbReference>
<dbReference type="Gene3D" id="3.40.50.620">
    <property type="entry name" value="HUPs"/>
    <property type="match status" value="1"/>
</dbReference>
<reference evidence="2" key="1">
    <citation type="submission" date="2023-08" db="EMBL/GenBank/DDBJ databases">
        <authorList>
            <person name="Chen Y."/>
            <person name="Shah S."/>
            <person name="Dougan E. K."/>
            <person name="Thang M."/>
            <person name="Chan C."/>
        </authorList>
    </citation>
    <scope>NUCLEOTIDE SEQUENCE</scope>
</reference>
<dbReference type="Proteomes" id="UP001178507">
    <property type="component" value="Unassembled WGS sequence"/>
</dbReference>
<dbReference type="PANTHER" id="PTHR12039:SF0">
    <property type="entry name" value="NICOTINAMIDE-NUCLEOTIDE ADENYLYLTRANSFERASE"/>
    <property type="match status" value="1"/>
</dbReference>
<dbReference type="PANTHER" id="PTHR12039">
    <property type="entry name" value="NICOTINAMIDE MONONUCLEOTIDE ADENYLYLTRANSFERASE"/>
    <property type="match status" value="1"/>
</dbReference>
<accession>A0AA36N2P4</accession>
<dbReference type="InterPro" id="IPR014729">
    <property type="entry name" value="Rossmann-like_a/b/a_fold"/>
</dbReference>
<evidence type="ECO:0000313" key="3">
    <source>
        <dbReference type="Proteomes" id="UP001178507"/>
    </source>
</evidence>
<dbReference type="EMBL" id="CAUJNA010002313">
    <property type="protein sequence ID" value="CAJ1392306.1"/>
    <property type="molecule type" value="Genomic_DNA"/>
</dbReference>